<evidence type="ECO:0000313" key="3">
    <source>
        <dbReference type="EMBL" id="EGZ16168.1"/>
    </source>
</evidence>
<dbReference type="KEGG" id="psoj:PHYSODRAFT_509124"/>
<keyword evidence="1" id="KW-0853">WD repeat</keyword>
<dbReference type="AlphaFoldDB" id="G4ZQR7"/>
<sequence length="872" mass="95520">MKRIFQRRVRSPSASSSSESPTHAHAQTSLLSPRRAASASVKGSAARIGPELTENRAAAVAVGGDALHAQVEVFATATQAQEQRQALSYLHKALVADFQASEGAEKLLSARDTNTLVSVGSQRLRSCFSRALELFNAGRLDGNANAKFLLATESGERGHVLQLLQVLRVLLVRGDNAQALLLVSARIPSTLVKVVKALSDAEKEDGVDELVQVILDVLAVLVTSPDAVQELNESSTLHRIFHLAFRDETLQLNVVKVVEALVQGLQQSRWRAMVKLLSEERCLVDLIYHANGTGVLAKTLSVTAVSMKRAFASGLLDLHREMNAGRQRQKIMSTFTQLFEFRQHAICAEDTTPNAVEAIYLHDQELADAVADLCLSGNEHPLPRNNIHENKAFKLATISTEKLVGQSLFNSEAFGLLSDIIAYLHRPTKTEEEHRCNKETCAKLLDDRERLECRYLQKLGQIVVTSRFDYEFVSIASFLAQAIENIDGYSEIAQHTIMSVLSAIAIEARVIPYAELVSMNAFIQKDTLQKHSIHAILAFIANLLRFDESYHEVLCSVGLVSTLVALFLDQTSTVCSDAGSTQIRVEYPTSSTSTSQTSGTPDESTAINEQVIISMLASHCHQRARRRRQCGNAMQRADYIILVDIMKLVADGVQSHTATRDKQYCERTLCGLPMLECVCTLAGNTTFQQEGASLWISIIALSLRVEHDDAVLRNVVNSFLQALRYVTLAVFPEDGEVTLAFPGDVAVLQGALAYLDALLRPKSVSTTAKSTGVSSGQGICFDMTPVRERLLKALLDCDVLISLLGIICAVTKKWEVSADGTSTCDTLSASFSAVTLSLQSIFSIVTTSSEAEQRFCRYALSMQSNHTFWSQV</sequence>
<feature type="compositionally biased region" description="Low complexity" evidence="2">
    <location>
        <begin position="11"/>
        <end position="21"/>
    </location>
</feature>
<dbReference type="Proteomes" id="UP000002640">
    <property type="component" value="Unassembled WGS sequence"/>
</dbReference>
<name>G4ZQR7_PHYSP</name>
<proteinExistence type="predicted"/>
<dbReference type="OMA" id="NDRECLE"/>
<dbReference type="InterPro" id="IPR051944">
    <property type="entry name" value="BEACH_domain_protein"/>
</dbReference>
<dbReference type="EMBL" id="JH159155">
    <property type="protein sequence ID" value="EGZ16168.1"/>
    <property type="molecule type" value="Genomic_DNA"/>
</dbReference>
<evidence type="ECO:0000313" key="4">
    <source>
        <dbReference type="Proteomes" id="UP000002640"/>
    </source>
</evidence>
<accession>G4ZQR7</accession>
<feature type="compositionally biased region" description="Basic residues" evidence="2">
    <location>
        <begin position="1"/>
        <end position="10"/>
    </location>
</feature>
<feature type="region of interest" description="Disordered" evidence="2">
    <location>
        <begin position="1"/>
        <end position="36"/>
    </location>
</feature>
<dbReference type="GeneID" id="20658952"/>
<dbReference type="PANTHER" id="PTHR46108">
    <property type="entry name" value="BLUE CHEESE"/>
    <property type="match status" value="1"/>
</dbReference>
<reference evidence="3 4" key="1">
    <citation type="journal article" date="2006" name="Science">
        <title>Phytophthora genome sequences uncover evolutionary origins and mechanisms of pathogenesis.</title>
        <authorList>
            <person name="Tyler B.M."/>
            <person name="Tripathy S."/>
            <person name="Zhang X."/>
            <person name="Dehal P."/>
            <person name="Jiang R.H."/>
            <person name="Aerts A."/>
            <person name="Arredondo F.D."/>
            <person name="Baxter L."/>
            <person name="Bensasson D."/>
            <person name="Beynon J.L."/>
            <person name="Chapman J."/>
            <person name="Damasceno C.M."/>
            <person name="Dorrance A.E."/>
            <person name="Dou D."/>
            <person name="Dickerman A.W."/>
            <person name="Dubchak I.L."/>
            <person name="Garbelotto M."/>
            <person name="Gijzen M."/>
            <person name="Gordon S.G."/>
            <person name="Govers F."/>
            <person name="Grunwald N.J."/>
            <person name="Huang W."/>
            <person name="Ivors K.L."/>
            <person name="Jones R.W."/>
            <person name="Kamoun S."/>
            <person name="Krampis K."/>
            <person name="Lamour K.H."/>
            <person name="Lee M.K."/>
            <person name="McDonald W.H."/>
            <person name="Medina M."/>
            <person name="Meijer H.J."/>
            <person name="Nordberg E.K."/>
            <person name="Maclean D.J."/>
            <person name="Ospina-Giraldo M.D."/>
            <person name="Morris P.F."/>
            <person name="Phuntumart V."/>
            <person name="Putnam N.H."/>
            <person name="Rash S."/>
            <person name="Rose J.K."/>
            <person name="Sakihama Y."/>
            <person name="Salamov A.A."/>
            <person name="Savidor A."/>
            <person name="Scheuring C.F."/>
            <person name="Smith B.M."/>
            <person name="Sobral B.W."/>
            <person name="Terry A."/>
            <person name="Torto-Alalibo T.A."/>
            <person name="Win J."/>
            <person name="Xu Z."/>
            <person name="Zhang H."/>
            <person name="Grigoriev I.V."/>
            <person name="Rokhsar D.S."/>
            <person name="Boore J.L."/>
        </authorList>
    </citation>
    <scope>NUCLEOTIDE SEQUENCE [LARGE SCALE GENOMIC DNA]</scope>
    <source>
        <strain evidence="3 4">P6497</strain>
    </source>
</reference>
<keyword evidence="4" id="KW-1185">Reference proteome</keyword>
<gene>
    <name evidence="3" type="ORF">PHYSODRAFT_509124</name>
</gene>
<evidence type="ECO:0000256" key="2">
    <source>
        <dbReference type="SAM" id="MobiDB-lite"/>
    </source>
</evidence>
<dbReference type="RefSeq" id="XP_009529917.1">
    <property type="nucleotide sequence ID" value="XM_009531622.1"/>
</dbReference>
<protein>
    <submittedName>
        <fullName evidence="3">Uncharacterized protein</fullName>
    </submittedName>
</protein>
<organism evidence="3 4">
    <name type="scientific">Phytophthora sojae (strain P6497)</name>
    <name type="common">Soybean stem and root rot agent</name>
    <name type="synonym">Phytophthora megasperma f. sp. glycines</name>
    <dbReference type="NCBI Taxonomy" id="1094619"/>
    <lineage>
        <taxon>Eukaryota</taxon>
        <taxon>Sar</taxon>
        <taxon>Stramenopiles</taxon>
        <taxon>Oomycota</taxon>
        <taxon>Peronosporomycetes</taxon>
        <taxon>Peronosporales</taxon>
        <taxon>Peronosporaceae</taxon>
        <taxon>Phytophthora</taxon>
    </lineage>
</organism>
<dbReference type="InParanoid" id="G4ZQR7"/>
<dbReference type="PANTHER" id="PTHR46108:SF4">
    <property type="entry name" value="BLUE CHEESE"/>
    <property type="match status" value="1"/>
</dbReference>
<evidence type="ECO:0000256" key="1">
    <source>
        <dbReference type="ARBA" id="ARBA00022574"/>
    </source>
</evidence>